<feature type="region of interest" description="Disordered" evidence="1">
    <location>
        <begin position="1"/>
        <end position="45"/>
    </location>
</feature>
<evidence type="ECO:0000256" key="1">
    <source>
        <dbReference type="SAM" id="MobiDB-lite"/>
    </source>
</evidence>
<organism evidence="2 3">
    <name type="scientific">Streptomyces smaragdinus</name>
    <dbReference type="NCBI Taxonomy" id="2585196"/>
    <lineage>
        <taxon>Bacteria</taxon>
        <taxon>Bacillati</taxon>
        <taxon>Actinomycetota</taxon>
        <taxon>Actinomycetes</taxon>
        <taxon>Kitasatosporales</taxon>
        <taxon>Streptomycetaceae</taxon>
        <taxon>Streptomyces</taxon>
    </lineage>
</organism>
<feature type="compositionally biased region" description="Low complexity" evidence="1">
    <location>
        <begin position="9"/>
        <end position="25"/>
    </location>
</feature>
<evidence type="ECO:0000313" key="3">
    <source>
        <dbReference type="Proteomes" id="UP000466345"/>
    </source>
</evidence>
<dbReference type="RefSeq" id="WP_153452743.1">
    <property type="nucleotide sequence ID" value="NZ_WEGJ01000011.1"/>
</dbReference>
<dbReference type="EMBL" id="WEGJ01000011">
    <property type="protein sequence ID" value="MQY13139.1"/>
    <property type="molecule type" value="Genomic_DNA"/>
</dbReference>
<dbReference type="OrthoDB" id="3873239at2"/>
<proteinExistence type="predicted"/>
<accession>A0A7K0CI35</accession>
<evidence type="ECO:0000313" key="2">
    <source>
        <dbReference type="EMBL" id="MQY13139.1"/>
    </source>
</evidence>
<dbReference type="Proteomes" id="UP000466345">
    <property type="component" value="Unassembled WGS sequence"/>
</dbReference>
<keyword evidence="3" id="KW-1185">Reference proteome</keyword>
<reference evidence="2 3" key="1">
    <citation type="submission" date="2019-10" db="EMBL/GenBank/DDBJ databases">
        <title>Streptomyces smaragdinus sp. nov. and Streptomyces fabii sp. nov., isolated from the gut of fungus growing-termite Macrotermes natalensis.</title>
        <authorList>
            <person name="Schwitalla J."/>
            <person name="Benndorf R."/>
            <person name="Martin K."/>
            <person name="De Beer W."/>
            <person name="Kaster A.-K."/>
            <person name="Vollmers J."/>
            <person name="Poulsen M."/>
            <person name="Beemelmanns C."/>
        </authorList>
    </citation>
    <scope>NUCLEOTIDE SEQUENCE [LARGE SCALE GENOMIC DNA]</scope>
    <source>
        <strain evidence="2 3">RB5</strain>
    </source>
</reference>
<name>A0A7K0CI35_9ACTN</name>
<sequence>MSETTSETAAPEQPEAPPQAVAAPREPAPQPLGVPRTPTGNADVDAALERLADTDELPTDGHVEVYEDAHRQIRAALEALDERPGPPAPVAGAYRG</sequence>
<dbReference type="AlphaFoldDB" id="A0A7K0CI35"/>
<protein>
    <submittedName>
        <fullName evidence="2">Uncharacterized protein</fullName>
    </submittedName>
</protein>
<gene>
    <name evidence="2" type="ORF">SRB5_32820</name>
</gene>
<comment type="caution">
    <text evidence="2">The sequence shown here is derived from an EMBL/GenBank/DDBJ whole genome shotgun (WGS) entry which is preliminary data.</text>
</comment>